<proteinExistence type="predicted"/>
<keyword evidence="1" id="KW-0472">Membrane</keyword>
<organism evidence="2 3">
    <name type="scientific">Schaalia naturae</name>
    <dbReference type="NCBI Taxonomy" id="635203"/>
    <lineage>
        <taxon>Bacteria</taxon>
        <taxon>Bacillati</taxon>
        <taxon>Actinomycetota</taxon>
        <taxon>Actinomycetes</taxon>
        <taxon>Actinomycetales</taxon>
        <taxon>Actinomycetaceae</taxon>
        <taxon>Schaalia</taxon>
    </lineage>
</organism>
<dbReference type="Proteomes" id="UP001596527">
    <property type="component" value="Unassembled WGS sequence"/>
</dbReference>
<protein>
    <submittedName>
        <fullName evidence="2">Uncharacterized protein</fullName>
    </submittedName>
</protein>
<comment type="caution">
    <text evidence="2">The sequence shown here is derived from an EMBL/GenBank/DDBJ whole genome shotgun (WGS) entry which is preliminary data.</text>
</comment>
<name>A0ABW2SKB4_9ACTO</name>
<reference evidence="3" key="1">
    <citation type="journal article" date="2019" name="Int. J. Syst. Evol. Microbiol.">
        <title>The Global Catalogue of Microorganisms (GCM) 10K type strain sequencing project: providing services to taxonomists for standard genome sequencing and annotation.</title>
        <authorList>
            <consortium name="The Broad Institute Genomics Platform"/>
            <consortium name="The Broad Institute Genome Sequencing Center for Infectious Disease"/>
            <person name="Wu L."/>
            <person name="Ma J."/>
        </authorList>
    </citation>
    <scope>NUCLEOTIDE SEQUENCE [LARGE SCALE GENOMIC DNA]</scope>
    <source>
        <strain evidence="3">CCUG 56698</strain>
    </source>
</reference>
<dbReference type="RefSeq" id="WP_380971503.1">
    <property type="nucleotide sequence ID" value="NZ_JBHTEF010000001.1"/>
</dbReference>
<evidence type="ECO:0000313" key="2">
    <source>
        <dbReference type="EMBL" id="MFC7579926.1"/>
    </source>
</evidence>
<feature type="transmembrane region" description="Helical" evidence="1">
    <location>
        <begin position="21"/>
        <end position="40"/>
    </location>
</feature>
<evidence type="ECO:0000313" key="3">
    <source>
        <dbReference type="Proteomes" id="UP001596527"/>
    </source>
</evidence>
<evidence type="ECO:0000256" key="1">
    <source>
        <dbReference type="SAM" id="Phobius"/>
    </source>
</evidence>
<gene>
    <name evidence="2" type="ORF">ACFQWG_01625</name>
</gene>
<accession>A0ABW2SKB4</accession>
<sequence length="185" mass="18431">MSTSAAAHRDNAHRTSDTVRLGALLVAVVGIAIAATSAGFTNDAWFSADASSASVSLQGRVSGTADFADADDGTVAIAVPSSVFANMVPGEQRSVDLDLRNASSVGLSITENTTATGPLVDTDSGTAIALAGTPTTMAQGQEDTVTLTITAGDWDDALQNQAADANAVTLEFTGTPIADSAAAGN</sequence>
<dbReference type="EMBL" id="JBHTEF010000001">
    <property type="protein sequence ID" value="MFC7579926.1"/>
    <property type="molecule type" value="Genomic_DNA"/>
</dbReference>
<keyword evidence="1" id="KW-0812">Transmembrane</keyword>
<keyword evidence="1" id="KW-1133">Transmembrane helix</keyword>
<keyword evidence="3" id="KW-1185">Reference proteome</keyword>